<keyword evidence="3" id="KW-0560">Oxidoreductase</keyword>
<name>A0ABW5ZIG6_9BACL</name>
<dbReference type="EMBL" id="JBHUPG010000023">
    <property type="protein sequence ID" value="MFD2912735.1"/>
    <property type="molecule type" value="Genomic_DNA"/>
</dbReference>
<sequence>MIYRRLGKSGLKVPAISIGLYHNFGDVNDYQHSKDIVLKAFNRGITHFDLANNYGPPPGSAEKNFGRLMKDELTAHRDQMLISTKAGYQMWDGPYGDGGSRKYLLSSLDQSLKRMNLDYVDIFYSHRYDAETPLEETAYALDSAVRQGKALYIGLSNYSGETTRRMADIFKEMRTPFVVNQPKYSLMERSPENSLFPVLQEKGLGSIVFQPLNQGLLTERYLARIPERSRVTNPAASLTEKDVTHEYLKQVRELKDLADKRGQSVAQLAISWVLRRQEVSSALIGVSNTQQLEENIEAIHMNSFEECEITALKQIFNR</sequence>
<dbReference type="Proteomes" id="UP001597561">
    <property type="component" value="Unassembled WGS sequence"/>
</dbReference>
<keyword evidence="2" id="KW-0521">NADP</keyword>
<dbReference type="InterPro" id="IPR023210">
    <property type="entry name" value="NADP_OxRdtase_dom"/>
</dbReference>
<dbReference type="InterPro" id="IPR036812">
    <property type="entry name" value="NAD(P)_OxRdtase_dom_sf"/>
</dbReference>
<evidence type="ECO:0000313" key="5">
    <source>
        <dbReference type="EMBL" id="MFD2912735.1"/>
    </source>
</evidence>
<evidence type="ECO:0000256" key="3">
    <source>
        <dbReference type="ARBA" id="ARBA00023002"/>
    </source>
</evidence>
<evidence type="ECO:0000256" key="2">
    <source>
        <dbReference type="ARBA" id="ARBA00022857"/>
    </source>
</evidence>
<evidence type="ECO:0000259" key="4">
    <source>
        <dbReference type="Pfam" id="PF00248"/>
    </source>
</evidence>
<dbReference type="PANTHER" id="PTHR43150">
    <property type="entry name" value="HYPERKINETIC, ISOFORM M"/>
    <property type="match status" value="1"/>
</dbReference>
<dbReference type="PANTHER" id="PTHR43150:SF4">
    <property type="entry name" value="L-GLYCERALDEHYDE 3-PHOSPHATE REDUCTASE"/>
    <property type="match status" value="1"/>
</dbReference>
<protein>
    <submittedName>
        <fullName evidence="5">Aldo/keto reductase</fullName>
    </submittedName>
</protein>
<dbReference type="Gene3D" id="3.20.20.100">
    <property type="entry name" value="NADP-dependent oxidoreductase domain"/>
    <property type="match status" value="1"/>
</dbReference>
<evidence type="ECO:0000256" key="1">
    <source>
        <dbReference type="ARBA" id="ARBA00006515"/>
    </source>
</evidence>
<dbReference type="SUPFAM" id="SSF51430">
    <property type="entry name" value="NAD(P)-linked oxidoreductase"/>
    <property type="match status" value="1"/>
</dbReference>
<keyword evidence="6" id="KW-1185">Reference proteome</keyword>
<comment type="caution">
    <text evidence="5">The sequence shown here is derived from an EMBL/GenBank/DDBJ whole genome shotgun (WGS) entry which is preliminary data.</text>
</comment>
<dbReference type="CDD" id="cd19089">
    <property type="entry name" value="AKR_AKR14A1_2"/>
    <property type="match status" value="1"/>
</dbReference>
<proteinExistence type="inferred from homology"/>
<evidence type="ECO:0000313" key="6">
    <source>
        <dbReference type="Proteomes" id="UP001597561"/>
    </source>
</evidence>
<accession>A0ABW5ZIG6</accession>
<gene>
    <name evidence="5" type="ORF">ACFS5P_12680</name>
</gene>
<dbReference type="InterPro" id="IPR005399">
    <property type="entry name" value="K_chnl_volt-dep_bsu_KCNAB-rel"/>
</dbReference>
<feature type="domain" description="NADP-dependent oxidoreductase" evidence="4">
    <location>
        <begin position="16"/>
        <end position="315"/>
    </location>
</feature>
<dbReference type="Pfam" id="PF00248">
    <property type="entry name" value="Aldo_ket_red"/>
    <property type="match status" value="1"/>
</dbReference>
<dbReference type="RefSeq" id="WP_204729829.1">
    <property type="nucleotide sequence ID" value="NZ_JAFBDK010000010.1"/>
</dbReference>
<organism evidence="5 6">
    <name type="scientific">Jeotgalibacillus terrae</name>
    <dbReference type="NCBI Taxonomy" id="587735"/>
    <lineage>
        <taxon>Bacteria</taxon>
        <taxon>Bacillati</taxon>
        <taxon>Bacillota</taxon>
        <taxon>Bacilli</taxon>
        <taxon>Bacillales</taxon>
        <taxon>Caryophanaceae</taxon>
        <taxon>Jeotgalibacillus</taxon>
    </lineage>
</organism>
<comment type="similarity">
    <text evidence="1">Belongs to the shaker potassium channel beta subunit family.</text>
</comment>
<reference evidence="6" key="1">
    <citation type="journal article" date="2019" name="Int. J. Syst. Evol. Microbiol.">
        <title>The Global Catalogue of Microorganisms (GCM) 10K type strain sequencing project: providing services to taxonomists for standard genome sequencing and annotation.</title>
        <authorList>
            <consortium name="The Broad Institute Genomics Platform"/>
            <consortium name="The Broad Institute Genome Sequencing Center for Infectious Disease"/>
            <person name="Wu L."/>
            <person name="Ma J."/>
        </authorList>
    </citation>
    <scope>NUCLEOTIDE SEQUENCE [LARGE SCALE GENOMIC DNA]</scope>
    <source>
        <strain evidence="6">KCTC 13528</strain>
    </source>
</reference>